<evidence type="ECO:0000256" key="1">
    <source>
        <dbReference type="ARBA" id="ARBA00022801"/>
    </source>
</evidence>
<dbReference type="GO" id="GO:0016790">
    <property type="term" value="F:thiolester hydrolase activity"/>
    <property type="evidence" value="ECO:0007669"/>
    <property type="project" value="TreeGrafter"/>
</dbReference>
<comment type="caution">
    <text evidence="3">The sequence shown here is derived from an EMBL/GenBank/DDBJ whole genome shotgun (WGS) entry which is preliminary data.</text>
</comment>
<dbReference type="Proteomes" id="UP001168877">
    <property type="component" value="Unassembled WGS sequence"/>
</dbReference>
<gene>
    <name evidence="3" type="ORF">LWI29_001020</name>
</gene>
<dbReference type="SUPFAM" id="SSF53474">
    <property type="entry name" value="alpha/beta-Hydrolases"/>
    <property type="match status" value="1"/>
</dbReference>
<dbReference type="AlphaFoldDB" id="A0AA39VIA2"/>
<accession>A0AA39VIA2</accession>
<evidence type="ECO:0008006" key="5">
    <source>
        <dbReference type="Google" id="ProtNLM"/>
    </source>
</evidence>
<evidence type="ECO:0000313" key="3">
    <source>
        <dbReference type="EMBL" id="KAK0586104.1"/>
    </source>
</evidence>
<reference evidence="3" key="1">
    <citation type="journal article" date="2022" name="Plant J.">
        <title>Strategies of tolerance reflected in two North American maple genomes.</title>
        <authorList>
            <person name="McEvoy S.L."/>
            <person name="Sezen U.U."/>
            <person name="Trouern-Trend A."/>
            <person name="McMahon S.M."/>
            <person name="Schaberg P.G."/>
            <person name="Yang J."/>
            <person name="Wegrzyn J.L."/>
            <person name="Swenson N.G."/>
        </authorList>
    </citation>
    <scope>NUCLEOTIDE SEQUENCE</scope>
    <source>
        <strain evidence="3">NS2018</strain>
    </source>
</reference>
<dbReference type="EMBL" id="JAUESC010000382">
    <property type="protein sequence ID" value="KAK0586104.1"/>
    <property type="molecule type" value="Genomic_DNA"/>
</dbReference>
<feature type="signal peptide" evidence="2">
    <location>
        <begin position="1"/>
        <end position="25"/>
    </location>
</feature>
<keyword evidence="4" id="KW-1185">Reference proteome</keyword>
<protein>
    <recommendedName>
        <fullName evidence="5">Palmitoyl-protein thioesterase 1</fullName>
    </recommendedName>
</protein>
<reference evidence="3" key="2">
    <citation type="submission" date="2023-06" db="EMBL/GenBank/DDBJ databases">
        <authorList>
            <person name="Swenson N.G."/>
            <person name="Wegrzyn J.L."/>
            <person name="Mcevoy S.L."/>
        </authorList>
    </citation>
    <scope>NUCLEOTIDE SEQUENCE</scope>
    <source>
        <strain evidence="3">NS2018</strain>
        <tissue evidence="3">Leaf</tissue>
    </source>
</reference>
<dbReference type="InterPro" id="IPR029058">
    <property type="entry name" value="AB_hydrolase_fold"/>
</dbReference>
<dbReference type="PANTHER" id="PTHR11247:SF8">
    <property type="entry name" value="PALMITOYL-PROTEIN THIOESTERASE 1"/>
    <property type="match status" value="1"/>
</dbReference>
<proteinExistence type="predicted"/>
<dbReference type="PANTHER" id="PTHR11247">
    <property type="entry name" value="PALMITOYL-PROTEIN THIOESTERASE/DOLICHYLDIPHOSPHATASE 1"/>
    <property type="match status" value="1"/>
</dbReference>
<dbReference type="Pfam" id="PF02089">
    <property type="entry name" value="Palm_thioest"/>
    <property type="match status" value="1"/>
</dbReference>
<sequence>MAFHSLPISFFSIFVLFIVFPVSLSIPFVVLHGIGDNCGGVQHITDNLASFSGSTGYCVEVGNGTWDSWFKPLNEQVKQMKELSGGYNMVGLSQGNLVGRGVIELCDGGPPVKNYLFRRTSCRYCYCAYLWVWYFMPNNRQTAQVKDLQ</sequence>
<evidence type="ECO:0000256" key="2">
    <source>
        <dbReference type="SAM" id="SignalP"/>
    </source>
</evidence>
<name>A0AA39VIA2_ACESA</name>
<evidence type="ECO:0000313" key="4">
    <source>
        <dbReference type="Proteomes" id="UP001168877"/>
    </source>
</evidence>
<feature type="chain" id="PRO_5041377013" description="Palmitoyl-protein thioesterase 1" evidence="2">
    <location>
        <begin position="26"/>
        <end position="149"/>
    </location>
</feature>
<keyword evidence="2" id="KW-0732">Signal</keyword>
<organism evidence="3 4">
    <name type="scientific">Acer saccharum</name>
    <name type="common">Sugar maple</name>
    <dbReference type="NCBI Taxonomy" id="4024"/>
    <lineage>
        <taxon>Eukaryota</taxon>
        <taxon>Viridiplantae</taxon>
        <taxon>Streptophyta</taxon>
        <taxon>Embryophyta</taxon>
        <taxon>Tracheophyta</taxon>
        <taxon>Spermatophyta</taxon>
        <taxon>Magnoliopsida</taxon>
        <taxon>eudicotyledons</taxon>
        <taxon>Gunneridae</taxon>
        <taxon>Pentapetalae</taxon>
        <taxon>rosids</taxon>
        <taxon>malvids</taxon>
        <taxon>Sapindales</taxon>
        <taxon>Sapindaceae</taxon>
        <taxon>Hippocastanoideae</taxon>
        <taxon>Acereae</taxon>
        <taxon>Acer</taxon>
    </lineage>
</organism>
<dbReference type="Gene3D" id="3.40.50.1820">
    <property type="entry name" value="alpha/beta hydrolase"/>
    <property type="match status" value="1"/>
</dbReference>
<keyword evidence="1" id="KW-0378">Hydrolase</keyword>